<sequence length="103" mass="11616">MNTKPASRDQMLYGVVDEVLHYVWDPIGISRIPQARDEYHAYLPQVFALLIGNADEEGIASYLHETATGRMGLPADLQREGNVARVLMEWRRVVNEKFSGPSS</sequence>
<organism evidence="1 2">
    <name type="scientific">Uliginosibacterium silvisoli</name>
    <dbReference type="NCBI Taxonomy" id="3114758"/>
    <lineage>
        <taxon>Bacteria</taxon>
        <taxon>Pseudomonadati</taxon>
        <taxon>Pseudomonadota</taxon>
        <taxon>Betaproteobacteria</taxon>
        <taxon>Rhodocyclales</taxon>
        <taxon>Zoogloeaceae</taxon>
        <taxon>Uliginosibacterium</taxon>
    </lineage>
</organism>
<name>A0ABU6K6H7_9RHOO</name>
<reference evidence="1 2" key="1">
    <citation type="submission" date="2024-01" db="EMBL/GenBank/DDBJ databases">
        <title>Uliginosibacterium soil sp. nov.</title>
        <authorList>
            <person name="Lv Y."/>
        </authorList>
    </citation>
    <scope>NUCLEOTIDE SEQUENCE [LARGE SCALE GENOMIC DNA]</scope>
    <source>
        <strain evidence="1 2">H3</strain>
    </source>
</reference>
<dbReference type="EMBL" id="JAYXHS010000002">
    <property type="protein sequence ID" value="MEC5386638.1"/>
    <property type="molecule type" value="Genomic_DNA"/>
</dbReference>
<dbReference type="RefSeq" id="WP_327599597.1">
    <property type="nucleotide sequence ID" value="NZ_JAYXHS010000002.1"/>
</dbReference>
<gene>
    <name evidence="1" type="ORF">VVD49_12955</name>
</gene>
<evidence type="ECO:0000313" key="2">
    <source>
        <dbReference type="Proteomes" id="UP001331561"/>
    </source>
</evidence>
<evidence type="ECO:0000313" key="1">
    <source>
        <dbReference type="EMBL" id="MEC5386638.1"/>
    </source>
</evidence>
<comment type="caution">
    <text evidence="1">The sequence shown here is derived from an EMBL/GenBank/DDBJ whole genome shotgun (WGS) entry which is preliminary data.</text>
</comment>
<keyword evidence="2" id="KW-1185">Reference proteome</keyword>
<proteinExistence type="predicted"/>
<accession>A0ABU6K6H7</accession>
<protein>
    <submittedName>
        <fullName evidence="1">Uncharacterized protein</fullName>
    </submittedName>
</protein>
<dbReference type="Proteomes" id="UP001331561">
    <property type="component" value="Unassembled WGS sequence"/>
</dbReference>